<evidence type="ECO:0000256" key="3">
    <source>
        <dbReference type="ARBA" id="ARBA00023134"/>
    </source>
</evidence>
<gene>
    <name evidence="5" type="primary">GIMAP6</name>
</gene>
<protein>
    <submittedName>
        <fullName evidence="5">GTPase, IMAP family member 6</fullName>
    </submittedName>
</protein>
<evidence type="ECO:0000313" key="5">
    <source>
        <dbReference type="Ensembl" id="ENSSSCP00060027269.1"/>
    </source>
</evidence>
<keyword evidence="2" id="KW-0547">Nucleotide-binding</keyword>
<dbReference type="InterPro" id="IPR045058">
    <property type="entry name" value="GIMA/IAN/Toc"/>
</dbReference>
<feature type="domain" description="AIG1-type G" evidence="4">
    <location>
        <begin position="11"/>
        <end position="161"/>
    </location>
</feature>
<comment type="similarity">
    <text evidence="1">Belongs to the TRAFAC class TrmE-Era-EngA-EngB-Septin-like GTPase superfamily. AIG1/Toc34/Toc159-like paraseptin GTPase family. IAN subfamily.</text>
</comment>
<dbReference type="SUPFAM" id="SSF52540">
    <property type="entry name" value="P-loop containing nucleoside triphosphate hydrolases"/>
    <property type="match status" value="1"/>
</dbReference>
<evidence type="ECO:0000256" key="1">
    <source>
        <dbReference type="ARBA" id="ARBA00008535"/>
    </source>
</evidence>
<sequence>LPGLRADERTPRKLRLLLVGKPGSGKSATGNSILGRKLFKCKLSSRPVTQDFQRGCRVWAGRELEVIDTPDILSPRVAPEDQEVVRRLQEVFGVGVLAHTILVFTRKEDLGGGSLEEYLRETDKAIRELAKEALNRHCLDNNKRTLGSKRKKQRSQLFPLV</sequence>
<dbReference type="AlphaFoldDB" id="A0A8D1VP31"/>
<dbReference type="Pfam" id="PF04548">
    <property type="entry name" value="AIG1"/>
    <property type="match status" value="1"/>
</dbReference>
<evidence type="ECO:0000256" key="2">
    <source>
        <dbReference type="ARBA" id="ARBA00022741"/>
    </source>
</evidence>
<dbReference type="PANTHER" id="PTHR10903:SF144">
    <property type="entry name" value="GTPASE IMAP FAMILY MEMBER 6"/>
    <property type="match status" value="1"/>
</dbReference>
<dbReference type="InterPro" id="IPR006703">
    <property type="entry name" value="G_AIG1"/>
</dbReference>
<proteinExistence type="inferred from homology"/>
<keyword evidence="3" id="KW-0342">GTP-binding</keyword>
<dbReference type="PROSITE" id="PS51720">
    <property type="entry name" value="G_AIG1"/>
    <property type="match status" value="1"/>
</dbReference>
<dbReference type="Proteomes" id="UP000694723">
    <property type="component" value="Unplaced"/>
</dbReference>
<dbReference type="Gene3D" id="3.40.50.300">
    <property type="entry name" value="P-loop containing nucleotide triphosphate hydrolases"/>
    <property type="match status" value="2"/>
</dbReference>
<name>A0A8D1VP31_PIG</name>
<reference evidence="5" key="1">
    <citation type="submission" date="2025-08" db="UniProtKB">
        <authorList>
            <consortium name="Ensembl"/>
        </authorList>
    </citation>
    <scope>IDENTIFICATION</scope>
</reference>
<dbReference type="InterPro" id="IPR027417">
    <property type="entry name" value="P-loop_NTPase"/>
</dbReference>
<organism evidence="5 6">
    <name type="scientific">Sus scrofa</name>
    <name type="common">Pig</name>
    <dbReference type="NCBI Taxonomy" id="9823"/>
    <lineage>
        <taxon>Eukaryota</taxon>
        <taxon>Metazoa</taxon>
        <taxon>Chordata</taxon>
        <taxon>Craniata</taxon>
        <taxon>Vertebrata</taxon>
        <taxon>Euteleostomi</taxon>
        <taxon>Mammalia</taxon>
        <taxon>Eutheria</taxon>
        <taxon>Laurasiatheria</taxon>
        <taxon>Artiodactyla</taxon>
        <taxon>Suina</taxon>
        <taxon>Suidae</taxon>
        <taxon>Sus</taxon>
    </lineage>
</organism>
<dbReference type="GO" id="GO:0005525">
    <property type="term" value="F:GTP binding"/>
    <property type="evidence" value="ECO:0007669"/>
    <property type="project" value="UniProtKB-KW"/>
</dbReference>
<evidence type="ECO:0000313" key="6">
    <source>
        <dbReference type="Proteomes" id="UP000694723"/>
    </source>
</evidence>
<dbReference type="Ensembl" id="ENSSSCT00060063573.1">
    <property type="protein sequence ID" value="ENSSSCP00060027269.1"/>
    <property type="gene ID" value="ENSSSCG00060046804.1"/>
</dbReference>
<dbReference type="PANTHER" id="PTHR10903">
    <property type="entry name" value="GTPASE, IMAP FAMILY MEMBER-RELATED"/>
    <property type="match status" value="1"/>
</dbReference>
<evidence type="ECO:0000259" key="4">
    <source>
        <dbReference type="PROSITE" id="PS51720"/>
    </source>
</evidence>
<accession>A0A8D1VP31</accession>